<accession>A0ABU8MCP2</accession>
<reference evidence="6 7" key="1">
    <citation type="submission" date="2024-03" db="EMBL/GenBank/DDBJ databases">
        <title>Actinomycetospora sp. OC33-EN07, a novel actinomycete isolated from wild orchid (Aerides multiflora).</title>
        <authorList>
            <person name="Suriyachadkun C."/>
        </authorList>
    </citation>
    <scope>NUCLEOTIDE SEQUENCE [LARGE SCALE GENOMIC DNA]</scope>
    <source>
        <strain evidence="6 7">OC33-EN07</strain>
    </source>
</reference>
<protein>
    <recommendedName>
        <fullName evidence="2">Nodulation protein A</fullName>
    </recommendedName>
</protein>
<evidence type="ECO:0000256" key="3">
    <source>
        <dbReference type="ARBA" id="ARBA00022490"/>
    </source>
</evidence>
<evidence type="ECO:0000313" key="7">
    <source>
        <dbReference type="Proteomes" id="UP001369736"/>
    </source>
</evidence>
<keyword evidence="4 6" id="KW-0808">Transferase</keyword>
<gene>
    <name evidence="6" type="ORF">WCD58_24980</name>
</gene>
<dbReference type="PROSITE" id="PS01349">
    <property type="entry name" value="NODA"/>
    <property type="match status" value="1"/>
</dbReference>
<sequence>MTAMATSRTWTGPAVRWTHHWETALEAPEHRALAGLLARSYPATPTVFSREHSWAGARPELRVLGRRDGRIVAHAAVVRRFLRTPGPSVLVGDVGLVAVHPDEQGTGLGAELMDAVAMTLAELGLPFGFLTCDPDVRPFYRRCGWTPLAERVRSIRVDDLVEDRRHGMVLPVHRSLGDWPAGSVTRDGQEI</sequence>
<dbReference type="InterPro" id="IPR020567">
    <property type="entry name" value="Nodulation_prot_NodA_CS"/>
</dbReference>
<proteinExistence type="inferred from homology"/>
<keyword evidence="6" id="KW-0012">Acyltransferase</keyword>
<organism evidence="6 7">
    <name type="scientific">Actinomycetospora flava</name>
    <dbReference type="NCBI Taxonomy" id="3129232"/>
    <lineage>
        <taxon>Bacteria</taxon>
        <taxon>Bacillati</taxon>
        <taxon>Actinomycetota</taxon>
        <taxon>Actinomycetes</taxon>
        <taxon>Pseudonocardiales</taxon>
        <taxon>Pseudonocardiaceae</taxon>
        <taxon>Actinomycetospora</taxon>
    </lineage>
</organism>
<dbReference type="PANTHER" id="PTHR37817:SF1">
    <property type="entry name" value="N-ACETYLTRANSFERASE EIS"/>
    <property type="match status" value="1"/>
</dbReference>
<dbReference type="SUPFAM" id="SSF55729">
    <property type="entry name" value="Acyl-CoA N-acyltransferases (Nat)"/>
    <property type="match status" value="1"/>
</dbReference>
<comment type="caution">
    <text evidence="6">The sequence shown here is derived from an EMBL/GenBank/DDBJ whole genome shotgun (WGS) entry which is preliminary data.</text>
</comment>
<evidence type="ECO:0000259" key="5">
    <source>
        <dbReference type="PROSITE" id="PS51186"/>
    </source>
</evidence>
<dbReference type="Proteomes" id="UP001369736">
    <property type="component" value="Unassembled WGS sequence"/>
</dbReference>
<name>A0ABU8MCP2_9PSEU</name>
<evidence type="ECO:0000256" key="4">
    <source>
        <dbReference type="ARBA" id="ARBA00022679"/>
    </source>
</evidence>
<dbReference type="Gene3D" id="3.40.630.30">
    <property type="match status" value="1"/>
</dbReference>
<dbReference type="CDD" id="cd04301">
    <property type="entry name" value="NAT_SF"/>
    <property type="match status" value="1"/>
</dbReference>
<dbReference type="RefSeq" id="WP_337705807.1">
    <property type="nucleotide sequence ID" value="NZ_JBBEGM010000012.1"/>
</dbReference>
<dbReference type="InterPro" id="IPR016181">
    <property type="entry name" value="Acyl_CoA_acyltransferase"/>
</dbReference>
<dbReference type="GO" id="GO:0016746">
    <property type="term" value="F:acyltransferase activity"/>
    <property type="evidence" value="ECO:0007669"/>
    <property type="project" value="UniProtKB-KW"/>
</dbReference>
<keyword evidence="7" id="KW-1185">Reference proteome</keyword>
<feature type="domain" description="N-acetyltransferase" evidence="5">
    <location>
        <begin position="28"/>
        <end position="167"/>
    </location>
</feature>
<keyword evidence="3" id="KW-0963">Cytoplasm</keyword>
<evidence type="ECO:0000313" key="6">
    <source>
        <dbReference type="EMBL" id="MEJ2864435.1"/>
    </source>
</evidence>
<dbReference type="Pfam" id="PF02474">
    <property type="entry name" value="NodA"/>
    <property type="match status" value="1"/>
</dbReference>
<evidence type="ECO:0000256" key="1">
    <source>
        <dbReference type="ARBA" id="ARBA00010227"/>
    </source>
</evidence>
<evidence type="ECO:0000256" key="2">
    <source>
        <dbReference type="ARBA" id="ARBA00014632"/>
    </source>
</evidence>
<dbReference type="PROSITE" id="PS51186">
    <property type="entry name" value="GNAT"/>
    <property type="match status" value="1"/>
</dbReference>
<dbReference type="InterPro" id="IPR051554">
    <property type="entry name" value="Acetyltransferase_Eis"/>
</dbReference>
<comment type="similarity">
    <text evidence="1">Belongs to the NodA family.</text>
</comment>
<dbReference type="InterPro" id="IPR003484">
    <property type="entry name" value="NodA"/>
</dbReference>
<dbReference type="PANTHER" id="PTHR37817">
    <property type="entry name" value="N-ACETYLTRANSFERASE EIS"/>
    <property type="match status" value="1"/>
</dbReference>
<dbReference type="EMBL" id="JBBEGM010000012">
    <property type="protein sequence ID" value="MEJ2864435.1"/>
    <property type="molecule type" value="Genomic_DNA"/>
</dbReference>
<dbReference type="InterPro" id="IPR000182">
    <property type="entry name" value="GNAT_dom"/>
</dbReference>